<dbReference type="InterPro" id="IPR006016">
    <property type="entry name" value="UspA"/>
</dbReference>
<dbReference type="InterPro" id="IPR014729">
    <property type="entry name" value="Rossmann-like_a/b/a_fold"/>
</dbReference>
<evidence type="ECO:0000313" key="2">
    <source>
        <dbReference type="EMBL" id="MFE9223869.1"/>
    </source>
</evidence>
<evidence type="ECO:0000259" key="1">
    <source>
        <dbReference type="Pfam" id="PF00582"/>
    </source>
</evidence>
<gene>
    <name evidence="2" type="ORF">ACFYM3_04360</name>
</gene>
<dbReference type="RefSeq" id="WP_358277274.1">
    <property type="nucleotide sequence ID" value="NZ_JBEYGJ010000001.1"/>
</dbReference>
<comment type="caution">
    <text evidence="2">The sequence shown here is derived from an EMBL/GenBank/DDBJ whole genome shotgun (WGS) entry which is preliminary data.</text>
</comment>
<proteinExistence type="predicted"/>
<protein>
    <submittedName>
        <fullName evidence="2">Universal stress protein</fullName>
    </submittedName>
</protein>
<sequence>MTRTITVGLDGSPASLAAADWAAREAQLRGDLPLRLVTAWEWQPPRFRTGGRTWCAGAAA</sequence>
<reference evidence="2 3" key="1">
    <citation type="submission" date="2024-10" db="EMBL/GenBank/DDBJ databases">
        <title>The Natural Products Discovery Center: Release of the First 8490 Sequenced Strains for Exploring Actinobacteria Biosynthetic Diversity.</title>
        <authorList>
            <person name="Kalkreuter E."/>
            <person name="Kautsar S.A."/>
            <person name="Yang D."/>
            <person name="Bader C.D."/>
            <person name="Teijaro C.N."/>
            <person name="Fluegel L."/>
            <person name="Davis C.M."/>
            <person name="Simpson J.R."/>
            <person name="Lauterbach L."/>
            <person name="Steele A.D."/>
            <person name="Gui C."/>
            <person name="Meng S."/>
            <person name="Li G."/>
            <person name="Viehrig K."/>
            <person name="Ye F."/>
            <person name="Su P."/>
            <person name="Kiefer A.F."/>
            <person name="Nichols A."/>
            <person name="Cepeda A.J."/>
            <person name="Yan W."/>
            <person name="Fan B."/>
            <person name="Jiang Y."/>
            <person name="Adhikari A."/>
            <person name="Zheng C.-J."/>
            <person name="Schuster L."/>
            <person name="Cowan T.M."/>
            <person name="Smanski M.J."/>
            <person name="Chevrette M.G."/>
            <person name="De Carvalho L.P.S."/>
            <person name="Shen B."/>
        </authorList>
    </citation>
    <scope>NUCLEOTIDE SEQUENCE [LARGE SCALE GENOMIC DNA]</scope>
    <source>
        <strain evidence="2 3">NPDC007066</strain>
    </source>
</reference>
<evidence type="ECO:0000313" key="3">
    <source>
        <dbReference type="Proteomes" id="UP001601288"/>
    </source>
</evidence>
<dbReference type="Pfam" id="PF00582">
    <property type="entry name" value="Usp"/>
    <property type="match status" value="1"/>
</dbReference>
<dbReference type="Gene3D" id="3.40.50.620">
    <property type="entry name" value="HUPs"/>
    <property type="match status" value="1"/>
</dbReference>
<dbReference type="SUPFAM" id="SSF52402">
    <property type="entry name" value="Adenine nucleotide alpha hydrolases-like"/>
    <property type="match status" value="1"/>
</dbReference>
<accession>A0ABW6L8B6</accession>
<dbReference type="EMBL" id="JBIAFP010000002">
    <property type="protein sequence ID" value="MFE9223869.1"/>
    <property type="molecule type" value="Genomic_DNA"/>
</dbReference>
<organism evidence="2 3">
    <name type="scientific">Streptomyces massasporeus</name>
    <dbReference type="NCBI Taxonomy" id="67324"/>
    <lineage>
        <taxon>Bacteria</taxon>
        <taxon>Bacillati</taxon>
        <taxon>Actinomycetota</taxon>
        <taxon>Actinomycetes</taxon>
        <taxon>Kitasatosporales</taxon>
        <taxon>Streptomycetaceae</taxon>
        <taxon>Streptomyces</taxon>
    </lineage>
</organism>
<name>A0ABW6L8B6_9ACTN</name>
<dbReference type="Proteomes" id="UP001601288">
    <property type="component" value="Unassembled WGS sequence"/>
</dbReference>
<keyword evidence="3" id="KW-1185">Reference proteome</keyword>
<feature type="domain" description="UspA" evidence="1">
    <location>
        <begin position="1"/>
        <end position="45"/>
    </location>
</feature>